<evidence type="ECO:0000256" key="2">
    <source>
        <dbReference type="ARBA" id="ARBA00022670"/>
    </source>
</evidence>
<protein>
    <submittedName>
        <fullName evidence="10">S8 family serine peptidase</fullName>
    </submittedName>
</protein>
<dbReference type="Gene3D" id="3.40.50.200">
    <property type="entry name" value="Peptidase S8/S53 domain"/>
    <property type="match status" value="1"/>
</dbReference>
<dbReference type="RefSeq" id="WP_253239258.1">
    <property type="nucleotide sequence ID" value="NZ_JAMYJR010000023.1"/>
</dbReference>
<keyword evidence="4 5" id="KW-0720">Serine protease</keyword>
<feature type="compositionally biased region" description="Low complexity" evidence="7">
    <location>
        <begin position="425"/>
        <end position="446"/>
    </location>
</feature>
<sequence>MRRYVVGAVVLSAVAFTLPVHTPMIAVSSGNPAATNDPNVTTPRAARAYGQKAPRASGQKADRHSITRNLTAAPQHLLPPVVSKALPVRVVSTTVGRGGRPVVSARTVTDRSRAERLVTDGQRAPGAVSVELDAPVSIAQADPFLPAQWDLARTRVDGAWPRSTGAGVTVAVVDSGVDASHPDLAGQVLPGADFITGTEGVSVDPHGHGTHVAGTIAALTGNGTGVAGMAPHARILPVRVLGANGSGYMSDVANGITWAVDHGADVVNMSISSSWQVAAVSNAISYARDKGVVVVAAAGNSRAAGSPVLFPAADEGVIAVAATNPDDSVAGYSNRGGYVDVAAPGTGILSTYPGDRYIRMNGTSMAAPHVAAVAALLKGGDRALTPERIETALTSSAADLGAPGRDDDFGAGLLDAAAALATLTPPAPATTAPTTAPATAPITVPATTPPTTIPATPSPTVTETTPAPAPTTEVPAPAPTPSATPSATPAKPIIRLVRPGSGKLTVAIVGVQGVPVEVQQWNGPDWVTVRTYPATTIARFVDLVPGFDHRVVVAGATSDVIRL</sequence>
<dbReference type="InterPro" id="IPR000209">
    <property type="entry name" value="Peptidase_S8/S53_dom"/>
</dbReference>
<evidence type="ECO:0000256" key="6">
    <source>
        <dbReference type="RuleBase" id="RU003355"/>
    </source>
</evidence>
<feature type="chain" id="PRO_5046311304" evidence="8">
    <location>
        <begin position="27"/>
        <end position="563"/>
    </location>
</feature>
<dbReference type="SUPFAM" id="SSF52743">
    <property type="entry name" value="Subtilisin-like"/>
    <property type="match status" value="1"/>
</dbReference>
<dbReference type="InterPro" id="IPR022398">
    <property type="entry name" value="Peptidase_S8_His-AS"/>
</dbReference>
<dbReference type="PROSITE" id="PS00136">
    <property type="entry name" value="SUBTILASE_ASP"/>
    <property type="match status" value="1"/>
</dbReference>
<evidence type="ECO:0000313" key="10">
    <source>
        <dbReference type="EMBL" id="MCO8273179.1"/>
    </source>
</evidence>
<organism evidence="10 11">
    <name type="scientific">Paractinoplanes aksuensis</name>
    <dbReference type="NCBI Taxonomy" id="2939490"/>
    <lineage>
        <taxon>Bacteria</taxon>
        <taxon>Bacillati</taxon>
        <taxon>Actinomycetota</taxon>
        <taxon>Actinomycetes</taxon>
        <taxon>Micromonosporales</taxon>
        <taxon>Micromonosporaceae</taxon>
        <taxon>Paractinoplanes</taxon>
    </lineage>
</organism>
<evidence type="ECO:0000313" key="11">
    <source>
        <dbReference type="Proteomes" id="UP001523369"/>
    </source>
</evidence>
<dbReference type="PROSITE" id="PS00138">
    <property type="entry name" value="SUBTILASE_SER"/>
    <property type="match status" value="1"/>
</dbReference>
<dbReference type="Pfam" id="PF00082">
    <property type="entry name" value="Peptidase_S8"/>
    <property type="match status" value="1"/>
</dbReference>
<feature type="active site" description="Charge relay system" evidence="5">
    <location>
        <position position="364"/>
    </location>
</feature>
<dbReference type="InterPro" id="IPR036852">
    <property type="entry name" value="Peptidase_S8/S53_dom_sf"/>
</dbReference>
<dbReference type="PROSITE" id="PS00137">
    <property type="entry name" value="SUBTILASE_HIS"/>
    <property type="match status" value="1"/>
</dbReference>
<dbReference type="InterPro" id="IPR023827">
    <property type="entry name" value="Peptidase_S8_Asp-AS"/>
</dbReference>
<evidence type="ECO:0000256" key="8">
    <source>
        <dbReference type="SAM" id="SignalP"/>
    </source>
</evidence>
<feature type="region of interest" description="Disordered" evidence="7">
    <location>
        <begin position="425"/>
        <end position="492"/>
    </location>
</feature>
<evidence type="ECO:0000256" key="1">
    <source>
        <dbReference type="ARBA" id="ARBA00011073"/>
    </source>
</evidence>
<feature type="active site" description="Charge relay system" evidence="5">
    <location>
        <position position="174"/>
    </location>
</feature>
<feature type="compositionally biased region" description="Low complexity" evidence="7">
    <location>
        <begin position="453"/>
        <end position="475"/>
    </location>
</feature>
<feature type="active site" description="Charge relay system" evidence="5">
    <location>
        <position position="208"/>
    </location>
</feature>
<keyword evidence="11" id="KW-1185">Reference proteome</keyword>
<accession>A0ABT1DQP9</accession>
<dbReference type="InterPro" id="IPR023828">
    <property type="entry name" value="Peptidase_S8_Ser-AS"/>
</dbReference>
<evidence type="ECO:0000256" key="5">
    <source>
        <dbReference type="PROSITE-ProRule" id="PRU01240"/>
    </source>
</evidence>
<dbReference type="InterPro" id="IPR050131">
    <property type="entry name" value="Peptidase_S8_subtilisin-like"/>
</dbReference>
<keyword evidence="3 5" id="KW-0378">Hydrolase</keyword>
<keyword evidence="8" id="KW-0732">Signal</keyword>
<dbReference type="InterPro" id="IPR015500">
    <property type="entry name" value="Peptidase_S8_subtilisin-rel"/>
</dbReference>
<proteinExistence type="inferred from homology"/>
<feature type="compositionally biased region" description="Polar residues" evidence="7">
    <location>
        <begin position="32"/>
        <end position="42"/>
    </location>
</feature>
<feature type="region of interest" description="Disordered" evidence="7">
    <location>
        <begin position="32"/>
        <end position="63"/>
    </location>
</feature>
<name>A0ABT1DQP9_9ACTN</name>
<gene>
    <name evidence="10" type="ORF">M1L60_21535</name>
</gene>
<reference evidence="10 11" key="1">
    <citation type="submission" date="2022-06" db="EMBL/GenBank/DDBJ databases">
        <title>New Species of the Genus Actinoplanes, ActinopZanes ferrugineus.</title>
        <authorList>
            <person name="Ding P."/>
        </authorList>
    </citation>
    <scope>NUCLEOTIDE SEQUENCE [LARGE SCALE GENOMIC DNA]</scope>
    <source>
        <strain evidence="10 11">TRM88003</strain>
    </source>
</reference>
<comment type="similarity">
    <text evidence="1 5 6">Belongs to the peptidase S8 family.</text>
</comment>
<dbReference type="PRINTS" id="PR00723">
    <property type="entry name" value="SUBTILISIN"/>
</dbReference>
<dbReference type="PROSITE" id="PS51892">
    <property type="entry name" value="SUBTILASE"/>
    <property type="match status" value="1"/>
</dbReference>
<evidence type="ECO:0000259" key="9">
    <source>
        <dbReference type="Pfam" id="PF00082"/>
    </source>
</evidence>
<keyword evidence="2 5" id="KW-0645">Protease</keyword>
<evidence type="ECO:0000256" key="4">
    <source>
        <dbReference type="ARBA" id="ARBA00022825"/>
    </source>
</evidence>
<dbReference type="PANTHER" id="PTHR43806">
    <property type="entry name" value="PEPTIDASE S8"/>
    <property type="match status" value="1"/>
</dbReference>
<dbReference type="Proteomes" id="UP001523369">
    <property type="component" value="Unassembled WGS sequence"/>
</dbReference>
<evidence type="ECO:0000256" key="7">
    <source>
        <dbReference type="SAM" id="MobiDB-lite"/>
    </source>
</evidence>
<dbReference type="EMBL" id="JAMYJR010000023">
    <property type="protein sequence ID" value="MCO8273179.1"/>
    <property type="molecule type" value="Genomic_DNA"/>
</dbReference>
<evidence type="ECO:0000256" key="3">
    <source>
        <dbReference type="ARBA" id="ARBA00022801"/>
    </source>
</evidence>
<dbReference type="PANTHER" id="PTHR43806:SF11">
    <property type="entry name" value="CEREVISIN-RELATED"/>
    <property type="match status" value="1"/>
</dbReference>
<comment type="caution">
    <text evidence="10">The sequence shown here is derived from an EMBL/GenBank/DDBJ whole genome shotgun (WGS) entry which is preliminary data.</text>
</comment>
<feature type="signal peptide" evidence="8">
    <location>
        <begin position="1"/>
        <end position="26"/>
    </location>
</feature>
<feature type="domain" description="Peptidase S8/S53" evidence="9">
    <location>
        <begin position="165"/>
        <end position="412"/>
    </location>
</feature>